<dbReference type="PROSITE" id="PS50928">
    <property type="entry name" value="ABC_TM1"/>
    <property type="match status" value="1"/>
</dbReference>
<comment type="subcellular location">
    <subcellularLocation>
        <location evidence="1 7">Cell membrane</location>
        <topology evidence="1 7">Multi-pass membrane protein</topology>
    </subcellularLocation>
</comment>
<evidence type="ECO:0000259" key="8">
    <source>
        <dbReference type="PROSITE" id="PS50928"/>
    </source>
</evidence>
<dbReference type="InterPro" id="IPR050366">
    <property type="entry name" value="BP-dependent_transpt_permease"/>
</dbReference>
<feature type="transmembrane region" description="Helical" evidence="7">
    <location>
        <begin position="246"/>
        <end position="270"/>
    </location>
</feature>
<keyword evidence="10" id="KW-1185">Reference proteome</keyword>
<reference evidence="9 10" key="1">
    <citation type="submission" date="2021-01" db="EMBL/GenBank/DDBJ databases">
        <title>Whole genome shotgun sequence of Microbispora siamensis NBRC 104113.</title>
        <authorList>
            <person name="Komaki H."/>
            <person name="Tamura T."/>
        </authorList>
    </citation>
    <scope>NUCLEOTIDE SEQUENCE [LARGE SCALE GENOMIC DNA]</scope>
    <source>
        <strain evidence="9 10">NBRC 104113</strain>
    </source>
</reference>
<keyword evidence="4 7" id="KW-0812">Transmembrane</keyword>
<dbReference type="InterPro" id="IPR000515">
    <property type="entry name" value="MetI-like"/>
</dbReference>
<dbReference type="PANTHER" id="PTHR43386:SF25">
    <property type="entry name" value="PEPTIDE ABC TRANSPORTER PERMEASE PROTEIN"/>
    <property type="match status" value="1"/>
</dbReference>
<keyword evidence="5 7" id="KW-1133">Transmembrane helix</keyword>
<dbReference type="RefSeq" id="WP_204050781.1">
    <property type="nucleotide sequence ID" value="NZ_BOOF01000032.1"/>
</dbReference>
<keyword evidence="2 7" id="KW-0813">Transport</keyword>
<evidence type="ECO:0000256" key="7">
    <source>
        <dbReference type="RuleBase" id="RU363032"/>
    </source>
</evidence>
<feature type="transmembrane region" description="Helical" evidence="7">
    <location>
        <begin position="22"/>
        <end position="44"/>
    </location>
</feature>
<evidence type="ECO:0000256" key="1">
    <source>
        <dbReference type="ARBA" id="ARBA00004651"/>
    </source>
</evidence>
<feature type="transmembrane region" description="Helical" evidence="7">
    <location>
        <begin position="121"/>
        <end position="141"/>
    </location>
</feature>
<comment type="caution">
    <text evidence="9">The sequence shown here is derived from an EMBL/GenBank/DDBJ whole genome shotgun (WGS) entry which is preliminary data.</text>
</comment>
<accession>A0ABQ4GT03</accession>
<name>A0ABQ4GT03_9ACTN</name>
<evidence type="ECO:0000256" key="4">
    <source>
        <dbReference type="ARBA" id="ARBA00022692"/>
    </source>
</evidence>
<dbReference type="Proteomes" id="UP000660454">
    <property type="component" value="Unassembled WGS sequence"/>
</dbReference>
<evidence type="ECO:0000313" key="10">
    <source>
        <dbReference type="Proteomes" id="UP000660454"/>
    </source>
</evidence>
<dbReference type="CDD" id="cd06261">
    <property type="entry name" value="TM_PBP2"/>
    <property type="match status" value="1"/>
</dbReference>
<keyword evidence="6 7" id="KW-0472">Membrane</keyword>
<keyword evidence="3" id="KW-1003">Cell membrane</keyword>
<dbReference type="Gene3D" id="1.10.3720.10">
    <property type="entry name" value="MetI-like"/>
    <property type="match status" value="1"/>
</dbReference>
<sequence length="283" mass="28704">MTATLEAQVRAGGPRARTRRRLLLTAAAGTIMMVAIALLGPLIAPYDPAERLGLPFQGPDGGHPLGTDFLGRDVLSRVLWGGRALILTAIGATVVATAIGMTAGVLAGLVSRRTGEAMARLVDVLAVLPALLLILVLAAGFPGSDVTVVAAVALATAPFSVRVLGAATRRIVTTGYAETALARGDGRWAVLLHDILPNMAGPALADAALRLVAALHLTATAGFLGLGRGAPAANWGRMVSENLSGASLSVTPLLAPTLLLVLLSVCVGLLTDWFAGIASGGRP</sequence>
<proteinExistence type="inferred from homology"/>
<feature type="transmembrane region" description="Helical" evidence="7">
    <location>
        <begin position="207"/>
        <end position="226"/>
    </location>
</feature>
<protein>
    <submittedName>
        <fullName evidence="9">Transporter integral membrane protein</fullName>
    </submittedName>
</protein>
<comment type="similarity">
    <text evidence="7">Belongs to the binding-protein-dependent transport system permease family.</text>
</comment>
<feature type="domain" description="ABC transmembrane type-1" evidence="8">
    <location>
        <begin position="86"/>
        <end position="271"/>
    </location>
</feature>
<dbReference type="EMBL" id="BOOF01000032">
    <property type="protein sequence ID" value="GIH64557.1"/>
    <property type="molecule type" value="Genomic_DNA"/>
</dbReference>
<feature type="transmembrane region" description="Helical" evidence="7">
    <location>
        <begin position="84"/>
        <end position="109"/>
    </location>
</feature>
<evidence type="ECO:0000256" key="2">
    <source>
        <dbReference type="ARBA" id="ARBA00022448"/>
    </source>
</evidence>
<evidence type="ECO:0000313" key="9">
    <source>
        <dbReference type="EMBL" id="GIH64557.1"/>
    </source>
</evidence>
<feature type="transmembrane region" description="Helical" evidence="7">
    <location>
        <begin position="147"/>
        <end position="165"/>
    </location>
</feature>
<organism evidence="9 10">
    <name type="scientific">Microbispora siamensis</name>
    <dbReference type="NCBI Taxonomy" id="564413"/>
    <lineage>
        <taxon>Bacteria</taxon>
        <taxon>Bacillati</taxon>
        <taxon>Actinomycetota</taxon>
        <taxon>Actinomycetes</taxon>
        <taxon>Streptosporangiales</taxon>
        <taxon>Streptosporangiaceae</taxon>
        <taxon>Microbispora</taxon>
    </lineage>
</organism>
<dbReference type="PANTHER" id="PTHR43386">
    <property type="entry name" value="OLIGOPEPTIDE TRANSPORT SYSTEM PERMEASE PROTEIN APPC"/>
    <property type="match status" value="1"/>
</dbReference>
<evidence type="ECO:0000256" key="3">
    <source>
        <dbReference type="ARBA" id="ARBA00022475"/>
    </source>
</evidence>
<dbReference type="InterPro" id="IPR035906">
    <property type="entry name" value="MetI-like_sf"/>
</dbReference>
<evidence type="ECO:0000256" key="5">
    <source>
        <dbReference type="ARBA" id="ARBA00022989"/>
    </source>
</evidence>
<dbReference type="SUPFAM" id="SSF161098">
    <property type="entry name" value="MetI-like"/>
    <property type="match status" value="1"/>
</dbReference>
<evidence type="ECO:0000256" key="6">
    <source>
        <dbReference type="ARBA" id="ARBA00023136"/>
    </source>
</evidence>
<gene>
    <name evidence="9" type="ORF">Msi02_53740</name>
</gene>
<dbReference type="Pfam" id="PF00528">
    <property type="entry name" value="BPD_transp_1"/>
    <property type="match status" value="1"/>
</dbReference>